<dbReference type="PANTHER" id="PTHR43477">
    <property type="entry name" value="DIHYDROANTICAPSIN 7-DEHYDROGENASE"/>
    <property type="match status" value="1"/>
</dbReference>
<evidence type="ECO:0000313" key="3">
    <source>
        <dbReference type="EMBL" id="KAF2670948.1"/>
    </source>
</evidence>
<dbReference type="InterPro" id="IPR002347">
    <property type="entry name" value="SDR_fam"/>
</dbReference>
<dbReference type="EMBL" id="MU004233">
    <property type="protein sequence ID" value="KAF2670948.1"/>
    <property type="molecule type" value="Genomic_DNA"/>
</dbReference>
<dbReference type="SUPFAM" id="SSF51735">
    <property type="entry name" value="NAD(P)-binding Rossmann-fold domains"/>
    <property type="match status" value="1"/>
</dbReference>
<dbReference type="Pfam" id="PF00106">
    <property type="entry name" value="adh_short"/>
    <property type="match status" value="1"/>
</dbReference>
<dbReference type="InterPro" id="IPR051122">
    <property type="entry name" value="SDR_DHRS6-like"/>
</dbReference>
<name>A0A6A6UIQ2_9PEZI</name>
<comment type="similarity">
    <text evidence="1">Belongs to the short-chain dehydrogenases/reductases (SDR) family.</text>
</comment>
<sequence>MIETVLVVGATGNIGVAAVKAALRTKRHVLAVVRNQTSADKLFKHVGVREGITTVEADVRSETGLQEVVDKAKAGKLPAFQHVYSTVGTMDMTSPIQNLSTSAFREVMSIAVESNYFAYRATVPYLIDQAKEDSTWTLMTGAAGTSGWAGVTAVAQGALFSLANVACRENAKTNIRFNEVYLACRVDYDSVAEGKGVISSSKFADNYEQILSRPDIKGCRVSVLKPEDIEELKFEKKLA</sequence>
<dbReference type="PANTHER" id="PTHR43477:SF1">
    <property type="entry name" value="DIHYDROANTICAPSIN 7-DEHYDROGENASE"/>
    <property type="match status" value="1"/>
</dbReference>
<organism evidence="3 4">
    <name type="scientific">Microthyrium microscopicum</name>
    <dbReference type="NCBI Taxonomy" id="703497"/>
    <lineage>
        <taxon>Eukaryota</taxon>
        <taxon>Fungi</taxon>
        <taxon>Dikarya</taxon>
        <taxon>Ascomycota</taxon>
        <taxon>Pezizomycotina</taxon>
        <taxon>Dothideomycetes</taxon>
        <taxon>Dothideomycetes incertae sedis</taxon>
        <taxon>Microthyriales</taxon>
        <taxon>Microthyriaceae</taxon>
        <taxon>Microthyrium</taxon>
    </lineage>
</organism>
<dbReference type="GO" id="GO:0016491">
    <property type="term" value="F:oxidoreductase activity"/>
    <property type="evidence" value="ECO:0007669"/>
    <property type="project" value="UniProtKB-KW"/>
</dbReference>
<dbReference type="OrthoDB" id="10254221at2759"/>
<protein>
    <submittedName>
        <fullName evidence="3">Short-chain dehydrogenase/reductase-like protein SDR</fullName>
    </submittedName>
</protein>
<dbReference type="Proteomes" id="UP000799302">
    <property type="component" value="Unassembled WGS sequence"/>
</dbReference>
<reference evidence="3" key="1">
    <citation type="journal article" date="2020" name="Stud. Mycol.">
        <title>101 Dothideomycetes genomes: a test case for predicting lifestyles and emergence of pathogens.</title>
        <authorList>
            <person name="Haridas S."/>
            <person name="Albert R."/>
            <person name="Binder M."/>
            <person name="Bloem J."/>
            <person name="Labutti K."/>
            <person name="Salamov A."/>
            <person name="Andreopoulos B."/>
            <person name="Baker S."/>
            <person name="Barry K."/>
            <person name="Bills G."/>
            <person name="Bluhm B."/>
            <person name="Cannon C."/>
            <person name="Castanera R."/>
            <person name="Culley D."/>
            <person name="Daum C."/>
            <person name="Ezra D."/>
            <person name="Gonzalez J."/>
            <person name="Henrissat B."/>
            <person name="Kuo A."/>
            <person name="Liang C."/>
            <person name="Lipzen A."/>
            <person name="Lutzoni F."/>
            <person name="Magnuson J."/>
            <person name="Mondo S."/>
            <person name="Nolan M."/>
            <person name="Ohm R."/>
            <person name="Pangilinan J."/>
            <person name="Park H.-J."/>
            <person name="Ramirez L."/>
            <person name="Alfaro M."/>
            <person name="Sun H."/>
            <person name="Tritt A."/>
            <person name="Yoshinaga Y."/>
            <person name="Zwiers L.-H."/>
            <person name="Turgeon B."/>
            <person name="Goodwin S."/>
            <person name="Spatafora J."/>
            <person name="Crous P."/>
            <person name="Grigoriev I."/>
        </authorList>
    </citation>
    <scope>NUCLEOTIDE SEQUENCE</scope>
    <source>
        <strain evidence="3">CBS 115976</strain>
    </source>
</reference>
<accession>A0A6A6UIQ2</accession>
<evidence type="ECO:0000256" key="1">
    <source>
        <dbReference type="ARBA" id="ARBA00006484"/>
    </source>
</evidence>
<dbReference type="AlphaFoldDB" id="A0A6A6UIQ2"/>
<dbReference type="CDD" id="cd05233">
    <property type="entry name" value="SDR_c"/>
    <property type="match status" value="1"/>
</dbReference>
<keyword evidence="4" id="KW-1185">Reference proteome</keyword>
<proteinExistence type="inferred from homology"/>
<keyword evidence="2" id="KW-0560">Oxidoreductase</keyword>
<evidence type="ECO:0000256" key="2">
    <source>
        <dbReference type="ARBA" id="ARBA00023002"/>
    </source>
</evidence>
<dbReference type="Gene3D" id="3.40.50.720">
    <property type="entry name" value="NAD(P)-binding Rossmann-like Domain"/>
    <property type="match status" value="1"/>
</dbReference>
<dbReference type="InterPro" id="IPR036291">
    <property type="entry name" value="NAD(P)-bd_dom_sf"/>
</dbReference>
<gene>
    <name evidence="3" type="ORF">BT63DRAFT_438509</name>
</gene>
<evidence type="ECO:0000313" key="4">
    <source>
        <dbReference type="Proteomes" id="UP000799302"/>
    </source>
</evidence>